<evidence type="ECO:0000256" key="7">
    <source>
        <dbReference type="ARBA" id="ARBA00023008"/>
    </source>
</evidence>
<evidence type="ECO:0000259" key="12">
    <source>
        <dbReference type="Pfam" id="PF01179"/>
    </source>
</evidence>
<dbReference type="InterPro" id="IPR015798">
    <property type="entry name" value="Cu_amine_oxidase_C"/>
</dbReference>
<keyword evidence="6 11" id="KW-0560">Oxidoreductase</keyword>
<dbReference type="Pfam" id="PF01179">
    <property type="entry name" value="Cu_amine_oxid"/>
    <property type="match status" value="1"/>
</dbReference>
<sequence length="694" mass="77232">MAPAPHPLQMLSVQETETARGIVLATHPDHVIEFRQVDLKEPVKKDLVQYLQLEHAGQLTEKSTRPPRMAKCHYDIIAADRTIEYYEAIIDLEQGKMVENKAVGKEFSPSLTLGEFDTLIEVCEASSVFKAAIEELKLPSHMEVIIEPWPYGSLEVGDEPGRYFQGLVYARDTRNGNNPDSNFYSFPIPLIPVVDYHKRELVRIERLATGGKGDGLKAAARDSTKHPLAHCTTAEYVPELIQGGVRKDLKELSVIQPDGPSFKVSDGSLVEWQKWRFRVSFTAREGVIIHDVQYDNRDVFYRLSISEMTVPYADPRAPFHRKQAFDFGEGGAGMCANNLSLGCDCLGAIKYFDAVTVERDGKVKVQPNVICLHEQDNGIGWKHTNWRTNRAVVTRNRELVVQFILTLANYEYVFAYKFNLSGEVDIEVRATGIVSCVNIDAGKVSEYGNVVNPGVLAQNHQHIFAVRIDPAIDGHANTVIQEESVPEPMNAKTNPMGNFYRVVQTPITRSQWADAAPLSSRIFKIVNPSKLNPISMKPVGYKLVPPPTQLLLADRRSLQAKRALYAQHHVWVTKYKEGELWAAGPYPFQSQGEVGGVQDMVDRGDNVENEDVVVWSVFGLTHNPRVEDWPVMPVEIHQIQLKPADFFTANPSIDVPSSKNLASKLVANGSCCEGKGLTLNGANGINGSTNGVVH</sequence>
<comment type="cofactor">
    <cofactor evidence="1">
        <name>Cu cation</name>
        <dbReference type="ChEBI" id="CHEBI:23378"/>
    </cofactor>
</comment>
<keyword evidence="7 11" id="KW-0186">Copper</keyword>
<dbReference type="PANTHER" id="PTHR10638">
    <property type="entry name" value="COPPER AMINE OXIDASE"/>
    <property type="match status" value="1"/>
</dbReference>
<dbReference type="SUPFAM" id="SSF54416">
    <property type="entry name" value="Amine oxidase N-terminal region"/>
    <property type="match status" value="2"/>
</dbReference>
<feature type="modified residue" description="2',4',5'-topaquinone" evidence="10">
    <location>
        <position position="410"/>
    </location>
</feature>
<dbReference type="OrthoDB" id="5379943at2759"/>
<dbReference type="Gene3D" id="2.70.98.20">
    <property type="entry name" value="Copper amine oxidase, catalytic domain"/>
    <property type="match status" value="1"/>
</dbReference>
<evidence type="ECO:0000313" key="14">
    <source>
        <dbReference type="EMBL" id="PMD24315.1"/>
    </source>
</evidence>
<organism evidence="14 15">
    <name type="scientific">Hyaloscypha hepaticicola</name>
    <dbReference type="NCBI Taxonomy" id="2082293"/>
    <lineage>
        <taxon>Eukaryota</taxon>
        <taxon>Fungi</taxon>
        <taxon>Dikarya</taxon>
        <taxon>Ascomycota</taxon>
        <taxon>Pezizomycotina</taxon>
        <taxon>Leotiomycetes</taxon>
        <taxon>Helotiales</taxon>
        <taxon>Hyaloscyphaceae</taxon>
        <taxon>Hyaloscypha</taxon>
    </lineage>
</organism>
<keyword evidence="15" id="KW-1185">Reference proteome</keyword>
<dbReference type="STRING" id="1745343.A0A2J6QDH0"/>
<accession>A0A2J6QDH0</accession>
<feature type="domain" description="Copper amine oxidase N2-terminal" evidence="13">
    <location>
        <begin position="6"/>
        <end position="101"/>
    </location>
</feature>
<dbReference type="InterPro" id="IPR015800">
    <property type="entry name" value="Cu_amine_oxidase_N2"/>
</dbReference>
<dbReference type="EMBL" id="KZ613473">
    <property type="protein sequence ID" value="PMD24315.1"/>
    <property type="molecule type" value="Genomic_DNA"/>
</dbReference>
<evidence type="ECO:0000259" key="13">
    <source>
        <dbReference type="Pfam" id="PF02727"/>
    </source>
</evidence>
<dbReference type="GO" id="GO:0009308">
    <property type="term" value="P:amine metabolic process"/>
    <property type="evidence" value="ECO:0007669"/>
    <property type="project" value="UniProtKB-UniRule"/>
</dbReference>
<dbReference type="Pfam" id="PF02727">
    <property type="entry name" value="Cu_amine_oxidN2"/>
    <property type="match status" value="1"/>
</dbReference>
<protein>
    <recommendedName>
        <fullName evidence="11">Amine oxidase</fullName>
        <ecNumber evidence="11">1.4.3.-</ecNumber>
    </recommendedName>
</protein>
<keyword evidence="8" id="KW-1015">Disulfide bond</keyword>
<evidence type="ECO:0000256" key="4">
    <source>
        <dbReference type="ARBA" id="ARBA00022723"/>
    </source>
</evidence>
<keyword evidence="4 11" id="KW-0479">Metal-binding</keyword>
<feature type="active site" description="Schiff-base intermediate with substrate; via topaquinone" evidence="9">
    <location>
        <position position="410"/>
    </location>
</feature>
<evidence type="ECO:0000313" key="15">
    <source>
        <dbReference type="Proteomes" id="UP000235672"/>
    </source>
</evidence>
<gene>
    <name evidence="14" type="ORF">NA56DRAFT_643548</name>
</gene>
<comment type="PTM">
    <text evidence="10 11">Topaquinone (TPQ) is generated by copper-dependent autoxidation of a specific tyrosyl residue.</text>
</comment>
<evidence type="ECO:0000256" key="3">
    <source>
        <dbReference type="ARBA" id="ARBA00011738"/>
    </source>
</evidence>
<dbReference type="InterPro" id="IPR016182">
    <property type="entry name" value="Cu_amine_oxidase_N-reg"/>
</dbReference>
<keyword evidence="5 9" id="KW-0801">TPQ</keyword>
<dbReference type="InterPro" id="IPR000269">
    <property type="entry name" value="Cu_amine_oxidase"/>
</dbReference>
<dbReference type="Proteomes" id="UP000235672">
    <property type="component" value="Unassembled WGS sequence"/>
</dbReference>
<dbReference type="SUPFAM" id="SSF49998">
    <property type="entry name" value="Amine oxidase catalytic domain"/>
    <property type="match status" value="1"/>
</dbReference>
<evidence type="ECO:0000256" key="2">
    <source>
        <dbReference type="ARBA" id="ARBA00007983"/>
    </source>
</evidence>
<name>A0A2J6QDH0_9HELO</name>
<dbReference type="GO" id="GO:0008131">
    <property type="term" value="F:primary methylamine oxidase activity"/>
    <property type="evidence" value="ECO:0007669"/>
    <property type="project" value="InterPro"/>
</dbReference>
<dbReference type="FunFam" id="2.70.98.20:FF:000001">
    <property type="entry name" value="Amine oxidase"/>
    <property type="match status" value="1"/>
</dbReference>
<proteinExistence type="inferred from homology"/>
<comment type="subunit">
    <text evidence="3">Homodimer.</text>
</comment>
<feature type="active site" description="Proton acceptor" evidence="9">
    <location>
        <position position="326"/>
    </location>
</feature>
<reference evidence="14 15" key="1">
    <citation type="submission" date="2016-05" db="EMBL/GenBank/DDBJ databases">
        <title>A degradative enzymes factory behind the ericoid mycorrhizal symbiosis.</title>
        <authorList>
            <consortium name="DOE Joint Genome Institute"/>
            <person name="Martino E."/>
            <person name="Morin E."/>
            <person name="Grelet G."/>
            <person name="Kuo A."/>
            <person name="Kohler A."/>
            <person name="Daghino S."/>
            <person name="Barry K."/>
            <person name="Choi C."/>
            <person name="Cichocki N."/>
            <person name="Clum A."/>
            <person name="Copeland A."/>
            <person name="Hainaut M."/>
            <person name="Haridas S."/>
            <person name="Labutti K."/>
            <person name="Lindquist E."/>
            <person name="Lipzen A."/>
            <person name="Khouja H.-R."/>
            <person name="Murat C."/>
            <person name="Ohm R."/>
            <person name="Olson A."/>
            <person name="Spatafora J."/>
            <person name="Veneault-Fourrey C."/>
            <person name="Henrissat B."/>
            <person name="Grigoriev I."/>
            <person name="Martin F."/>
            <person name="Perotto S."/>
        </authorList>
    </citation>
    <scope>NUCLEOTIDE SEQUENCE [LARGE SCALE GENOMIC DNA]</scope>
    <source>
        <strain evidence="14 15">UAMH 7357</strain>
    </source>
</reference>
<dbReference type="InterPro" id="IPR036460">
    <property type="entry name" value="Cu_amine_oxidase_C_sf"/>
</dbReference>
<dbReference type="GO" id="GO:0048038">
    <property type="term" value="F:quinone binding"/>
    <property type="evidence" value="ECO:0007669"/>
    <property type="project" value="InterPro"/>
</dbReference>
<comment type="similarity">
    <text evidence="2 11">Belongs to the copper/topaquinone oxidase family.</text>
</comment>
<dbReference type="InterPro" id="IPR049948">
    <property type="entry name" value="Cu_Am_ox_TPQ-bd"/>
</dbReference>
<dbReference type="GO" id="GO:0005507">
    <property type="term" value="F:copper ion binding"/>
    <property type="evidence" value="ECO:0007669"/>
    <property type="project" value="InterPro"/>
</dbReference>
<evidence type="ECO:0000256" key="11">
    <source>
        <dbReference type="RuleBase" id="RU000672"/>
    </source>
</evidence>
<evidence type="ECO:0000256" key="5">
    <source>
        <dbReference type="ARBA" id="ARBA00022772"/>
    </source>
</evidence>
<evidence type="ECO:0000256" key="6">
    <source>
        <dbReference type="ARBA" id="ARBA00023002"/>
    </source>
</evidence>
<evidence type="ECO:0000256" key="1">
    <source>
        <dbReference type="ARBA" id="ARBA00001935"/>
    </source>
</evidence>
<comment type="cofactor">
    <cofactor evidence="11">
        <name>Cu cation</name>
        <dbReference type="ChEBI" id="CHEBI:23378"/>
    </cofactor>
    <text evidence="11">Contains 1 topaquinone per subunit.</text>
</comment>
<dbReference type="PROSITE" id="PS01164">
    <property type="entry name" value="COPPER_AMINE_OXID_1"/>
    <property type="match status" value="1"/>
</dbReference>
<feature type="domain" description="Copper amine oxidase catalytic" evidence="12">
    <location>
        <begin position="253"/>
        <end position="653"/>
    </location>
</feature>
<dbReference type="Gene3D" id="3.10.450.40">
    <property type="match status" value="2"/>
</dbReference>
<dbReference type="EC" id="1.4.3.-" evidence="11"/>
<dbReference type="PANTHER" id="PTHR10638:SF91">
    <property type="entry name" value="AMINE OXIDASE"/>
    <property type="match status" value="1"/>
</dbReference>
<evidence type="ECO:0000256" key="8">
    <source>
        <dbReference type="ARBA" id="ARBA00023157"/>
    </source>
</evidence>
<evidence type="ECO:0000256" key="10">
    <source>
        <dbReference type="PIRSR" id="PIRSR600269-51"/>
    </source>
</evidence>
<dbReference type="AlphaFoldDB" id="A0A2J6QDH0"/>
<evidence type="ECO:0000256" key="9">
    <source>
        <dbReference type="PIRSR" id="PIRSR600269-50"/>
    </source>
</evidence>